<dbReference type="RefSeq" id="WP_285066009.1">
    <property type="nucleotide sequence ID" value="NZ_JASOOE010000010.1"/>
</dbReference>
<dbReference type="EMBL" id="JASOOE010000010">
    <property type="protein sequence ID" value="MDK7187539.1"/>
    <property type="molecule type" value="Genomic_DNA"/>
</dbReference>
<protein>
    <recommendedName>
        <fullName evidence="2">Stress response regulator gls24 homolog</fullName>
    </recommendedName>
</protein>
<organism evidence="3 4">
    <name type="scientific">Facklamia hominis</name>
    <dbReference type="NCBI Taxonomy" id="178214"/>
    <lineage>
        <taxon>Bacteria</taxon>
        <taxon>Bacillati</taxon>
        <taxon>Bacillota</taxon>
        <taxon>Bacilli</taxon>
        <taxon>Lactobacillales</taxon>
        <taxon>Aerococcaceae</taxon>
        <taxon>Facklamia</taxon>
    </lineage>
</organism>
<evidence type="ECO:0000313" key="3">
    <source>
        <dbReference type="EMBL" id="MDK7187539.1"/>
    </source>
</evidence>
<gene>
    <name evidence="3" type="ORF">QP433_06060</name>
</gene>
<dbReference type="InterPro" id="IPR005531">
    <property type="entry name" value="Asp23"/>
</dbReference>
<proteinExistence type="inferred from homology"/>
<dbReference type="AlphaFoldDB" id="A0AAJ1Q6A7"/>
<dbReference type="PANTHER" id="PTHR34297:SF3">
    <property type="entry name" value="ALKALINE SHOCK PROTEIN 23"/>
    <property type="match status" value="1"/>
</dbReference>
<reference evidence="3" key="1">
    <citation type="submission" date="2023-05" db="EMBL/GenBank/DDBJ databases">
        <title>Cataloging the Phylogenetic Diversity of Human Bladder Bacteria.</title>
        <authorList>
            <person name="Du J."/>
        </authorList>
    </citation>
    <scope>NUCLEOTIDE SEQUENCE</scope>
    <source>
        <strain evidence="3">UMB1231</strain>
    </source>
</reference>
<comment type="similarity">
    <text evidence="1">Belongs to the asp23 family.</text>
</comment>
<name>A0AAJ1Q6A7_9LACT</name>
<evidence type="ECO:0000313" key="4">
    <source>
        <dbReference type="Proteomes" id="UP001229251"/>
    </source>
</evidence>
<comment type="caution">
    <text evidence="3">The sequence shown here is derived from an EMBL/GenBank/DDBJ whole genome shotgun (WGS) entry which is preliminary data.</text>
</comment>
<dbReference type="Proteomes" id="UP001229251">
    <property type="component" value="Unassembled WGS sequence"/>
</dbReference>
<dbReference type="Pfam" id="PF03780">
    <property type="entry name" value="Asp23"/>
    <property type="match status" value="1"/>
</dbReference>
<sequence length="130" mass="14282">MTEDKLIAGKVTFDDKVIEKIIARVLEETPGVIAAKGNFVSDLAQRFSNSNKEVSTDGINVEVGQEQVAVDLDIIIEYDQDVPEIAEKISQLAYDEIKLATGLDVIEVNVNVADIMSKEEYAKQQAAPKE</sequence>
<evidence type="ECO:0000256" key="1">
    <source>
        <dbReference type="ARBA" id="ARBA00005721"/>
    </source>
</evidence>
<dbReference type="PANTHER" id="PTHR34297">
    <property type="entry name" value="HYPOTHETICAL CYTOSOLIC PROTEIN-RELATED"/>
    <property type="match status" value="1"/>
</dbReference>
<accession>A0AAJ1Q6A7</accession>
<evidence type="ECO:0000256" key="2">
    <source>
        <dbReference type="ARBA" id="ARBA00039575"/>
    </source>
</evidence>